<organism evidence="3 4">
    <name type="scientific">Candidatus Contendobacter odensis Run_B_J11</name>
    <dbReference type="NCBI Taxonomy" id="1400861"/>
    <lineage>
        <taxon>Bacteria</taxon>
        <taxon>Pseudomonadati</taxon>
        <taxon>Pseudomonadota</taxon>
        <taxon>Gammaproteobacteria</taxon>
        <taxon>Candidatus Competibacteraceae</taxon>
        <taxon>Candidatus Contendibacter</taxon>
    </lineage>
</organism>
<evidence type="ECO:0000313" key="4">
    <source>
        <dbReference type="Proteomes" id="UP000019184"/>
    </source>
</evidence>
<dbReference type="Proteomes" id="UP000019184">
    <property type="component" value="Unassembled WGS sequence"/>
</dbReference>
<evidence type="ECO:0000259" key="2">
    <source>
        <dbReference type="Pfam" id="PF13439"/>
    </source>
</evidence>
<name>A0A7U7J1V3_9GAMM</name>
<proteinExistence type="predicted"/>
<sequence length="372" mass="41481">MVRLSVAQLLPALNGGGVERGTLEVARELVRCGHRSVVISSGGRLVPELLRDGSEHLGWSLGVKSPLTLRWVWPLRRWLTEQRITILHARSRLPAWIGWLAWRGMDPATRPRFVTTVHGLYSISRYSAIMTRGERVIAVSETVREYLQRHYPELPAARVQVIPRGVDPAAFPYRYQPSAAWLADWRRHYPQLPDAPVLTLPGRLSRLKGHEEFIELMARLRASGLPVRGLIVGGVEPRRQRYADELQEQVRARGLGDVILFTGHRSDIREIYAVSTLVLSLSARPESFGRTVLEALSLGTPVVGYGHGGVGEILARVYPAGLVPFGDLEALTERVIELLAAAPPVPPKPVFPLQRMLDETLALYAVLHQCPH</sequence>
<feature type="domain" description="Glycosyl transferase family 1" evidence="1">
    <location>
        <begin position="192"/>
        <end position="340"/>
    </location>
</feature>
<dbReference type="Pfam" id="PF00534">
    <property type="entry name" value="Glycos_transf_1"/>
    <property type="match status" value="1"/>
</dbReference>
<dbReference type="OrthoDB" id="8523124at2"/>
<accession>A0A7U7J1V3</accession>
<reference evidence="3 4" key="1">
    <citation type="journal article" date="2014" name="ISME J.">
        <title>Candidatus Competibacter-lineage genomes retrieved from metagenomes reveal functional metabolic diversity.</title>
        <authorList>
            <person name="McIlroy S.J."/>
            <person name="Albertsen M."/>
            <person name="Andresen E.K."/>
            <person name="Saunders A.M."/>
            <person name="Kristiansen R."/>
            <person name="Stokholm-Bjerregaard M."/>
            <person name="Nielsen K.L."/>
            <person name="Nielsen P.H."/>
        </authorList>
    </citation>
    <scope>NUCLEOTIDE SEQUENCE [LARGE SCALE GENOMIC DNA]</scope>
    <source>
        <strain evidence="3 4">Run_B_J11</strain>
    </source>
</reference>
<feature type="domain" description="Glycosyltransferase subfamily 4-like N-terminal" evidence="2">
    <location>
        <begin position="16"/>
        <end position="169"/>
    </location>
</feature>
<dbReference type="SUPFAM" id="SSF53756">
    <property type="entry name" value="UDP-Glycosyltransferase/glycogen phosphorylase"/>
    <property type="match status" value="1"/>
</dbReference>
<comment type="caution">
    <text evidence="3">The sequence shown here is derived from an EMBL/GenBank/DDBJ whole genome shotgun (WGS) entry which is preliminary data.</text>
</comment>
<evidence type="ECO:0000259" key="1">
    <source>
        <dbReference type="Pfam" id="PF00534"/>
    </source>
</evidence>
<dbReference type="AlphaFoldDB" id="A0A7U7J1V3"/>
<dbReference type="PANTHER" id="PTHR12526:SF638">
    <property type="entry name" value="SPORE COAT PROTEIN SA"/>
    <property type="match status" value="1"/>
</dbReference>
<evidence type="ECO:0000313" key="3">
    <source>
        <dbReference type="EMBL" id="CDH44096.1"/>
    </source>
</evidence>
<dbReference type="RefSeq" id="WP_034431269.1">
    <property type="nucleotide sequence ID" value="NZ_CBTK010000058.1"/>
</dbReference>
<dbReference type="PANTHER" id="PTHR12526">
    <property type="entry name" value="GLYCOSYLTRANSFERASE"/>
    <property type="match status" value="1"/>
</dbReference>
<dbReference type="Gene3D" id="3.40.50.2000">
    <property type="entry name" value="Glycogen Phosphorylase B"/>
    <property type="match status" value="2"/>
</dbReference>
<dbReference type="InterPro" id="IPR001296">
    <property type="entry name" value="Glyco_trans_1"/>
</dbReference>
<protein>
    <submittedName>
        <fullName evidence="3">Glycosyl transferase group 1</fullName>
    </submittedName>
</protein>
<dbReference type="Pfam" id="PF13439">
    <property type="entry name" value="Glyco_transf_4"/>
    <property type="match status" value="1"/>
</dbReference>
<dbReference type="GO" id="GO:0016757">
    <property type="term" value="F:glycosyltransferase activity"/>
    <property type="evidence" value="ECO:0007669"/>
    <property type="project" value="InterPro"/>
</dbReference>
<dbReference type="EMBL" id="CBTK010000058">
    <property type="protein sequence ID" value="CDH44096.1"/>
    <property type="molecule type" value="Genomic_DNA"/>
</dbReference>
<dbReference type="GO" id="GO:1901135">
    <property type="term" value="P:carbohydrate derivative metabolic process"/>
    <property type="evidence" value="ECO:0007669"/>
    <property type="project" value="UniProtKB-ARBA"/>
</dbReference>
<dbReference type="InterPro" id="IPR028098">
    <property type="entry name" value="Glyco_trans_4-like_N"/>
</dbReference>
<keyword evidence="4" id="KW-1185">Reference proteome</keyword>
<keyword evidence="3" id="KW-0808">Transferase</keyword>
<gene>
    <name evidence="3" type="ORF">BN874_1500009</name>
</gene>
<dbReference type="CDD" id="cd03819">
    <property type="entry name" value="GT4_WavL-like"/>
    <property type="match status" value="1"/>
</dbReference>